<keyword evidence="2" id="KW-1133">Transmembrane helix</keyword>
<feature type="region of interest" description="Disordered" evidence="1">
    <location>
        <begin position="367"/>
        <end position="391"/>
    </location>
</feature>
<name>A0A0V0Q9V4_PSEPJ</name>
<feature type="transmembrane region" description="Helical" evidence="2">
    <location>
        <begin position="114"/>
        <end position="135"/>
    </location>
</feature>
<sequence>MRTRYSKIFEMKKNQPFHEFSIETKLFITNPFTIQSLKPNTRFVEKYQELYKQSYIQQQKKYKEKFSFAKVYYSTQISVFQHIYLIVVMTSNVLGSGILLILQNNNQYGMFIQPMLICGFIFYLPQIIVYLGLFVQAKEQISFKKKVWAFIKTIIFSPILAVIGLLLFFSPVKVDKLPFMPHLEESWLYNFFSTGYTLLIRQGFNTFWIWGCYKFIFLGIDYNESKYPGGVGIQNIIDPKSTIRIMFYIAFAAFIINTMQTLLYMYENLIHKFLVTKSKEQLQESIEQIQLLTRKLSKQLITSNQKEKPASSKQILDLRCIDCQQKYQLISLNQQRNQYNNQNDNDTGFKEQQEINISQQILVSQNLKRVQSMPNNKQQKNRQHGSMNTPSTVAQNQYSIQNSSSQINSYKYGLSQKYLENVKQRDEKENSVQIPKEDNNQGEYEQREVSFDMEILSSPRPQQKNQIIKSFSLKNNNNSFVIPNSQINIDIYKQQQQLYSERQQQTDRQQQTERAILFDYKQKHDHSFSSQK</sequence>
<evidence type="ECO:0000256" key="1">
    <source>
        <dbReference type="SAM" id="MobiDB-lite"/>
    </source>
</evidence>
<feature type="transmembrane region" description="Helical" evidence="2">
    <location>
        <begin position="147"/>
        <end position="169"/>
    </location>
</feature>
<feature type="transmembrane region" description="Helical" evidence="2">
    <location>
        <begin position="83"/>
        <end position="102"/>
    </location>
</feature>
<reference evidence="3 4" key="1">
    <citation type="journal article" date="2015" name="Sci. Rep.">
        <title>Genome of the facultative scuticociliatosis pathogen Pseudocohnilembus persalinus provides insight into its virulence through horizontal gene transfer.</title>
        <authorList>
            <person name="Xiong J."/>
            <person name="Wang G."/>
            <person name="Cheng J."/>
            <person name="Tian M."/>
            <person name="Pan X."/>
            <person name="Warren A."/>
            <person name="Jiang C."/>
            <person name="Yuan D."/>
            <person name="Miao W."/>
        </authorList>
    </citation>
    <scope>NUCLEOTIDE SEQUENCE [LARGE SCALE GENOMIC DNA]</scope>
    <source>
        <strain evidence="3">36N120E</strain>
    </source>
</reference>
<dbReference type="EMBL" id="LDAU01000227">
    <property type="protein sequence ID" value="KRW98855.1"/>
    <property type="molecule type" value="Genomic_DNA"/>
</dbReference>
<keyword evidence="2" id="KW-0472">Membrane</keyword>
<keyword evidence="2" id="KW-0812">Transmembrane</keyword>
<accession>A0A0V0Q9V4</accession>
<keyword evidence="4" id="KW-1185">Reference proteome</keyword>
<feature type="region of interest" description="Disordered" evidence="1">
    <location>
        <begin position="423"/>
        <end position="445"/>
    </location>
</feature>
<evidence type="ECO:0000313" key="4">
    <source>
        <dbReference type="Proteomes" id="UP000054937"/>
    </source>
</evidence>
<comment type="caution">
    <text evidence="3">The sequence shown here is derived from an EMBL/GenBank/DDBJ whole genome shotgun (WGS) entry which is preliminary data.</text>
</comment>
<organism evidence="3 4">
    <name type="scientific">Pseudocohnilembus persalinus</name>
    <name type="common">Ciliate</name>
    <dbReference type="NCBI Taxonomy" id="266149"/>
    <lineage>
        <taxon>Eukaryota</taxon>
        <taxon>Sar</taxon>
        <taxon>Alveolata</taxon>
        <taxon>Ciliophora</taxon>
        <taxon>Intramacronucleata</taxon>
        <taxon>Oligohymenophorea</taxon>
        <taxon>Scuticociliatia</taxon>
        <taxon>Philasterida</taxon>
        <taxon>Pseudocohnilembidae</taxon>
        <taxon>Pseudocohnilembus</taxon>
    </lineage>
</organism>
<proteinExistence type="predicted"/>
<dbReference type="InParanoid" id="A0A0V0Q9V4"/>
<evidence type="ECO:0000313" key="3">
    <source>
        <dbReference type="EMBL" id="KRW98855.1"/>
    </source>
</evidence>
<protein>
    <recommendedName>
        <fullName evidence="5">Transmembrane protein</fullName>
    </recommendedName>
</protein>
<gene>
    <name evidence="3" type="ORF">PPERSA_04788</name>
</gene>
<dbReference type="AlphaFoldDB" id="A0A0V0Q9V4"/>
<evidence type="ECO:0008006" key="5">
    <source>
        <dbReference type="Google" id="ProtNLM"/>
    </source>
</evidence>
<dbReference type="Proteomes" id="UP000054937">
    <property type="component" value="Unassembled WGS sequence"/>
</dbReference>
<feature type="transmembrane region" description="Helical" evidence="2">
    <location>
        <begin position="245"/>
        <end position="266"/>
    </location>
</feature>
<evidence type="ECO:0000256" key="2">
    <source>
        <dbReference type="SAM" id="Phobius"/>
    </source>
</evidence>
<feature type="transmembrane region" description="Helical" evidence="2">
    <location>
        <begin position="189"/>
        <end position="210"/>
    </location>
</feature>